<evidence type="ECO:0000256" key="4">
    <source>
        <dbReference type="ARBA" id="ARBA00023002"/>
    </source>
</evidence>
<gene>
    <name evidence="7" type="primary">hemG</name>
    <name evidence="9" type="ORF">SAMN04488540_12240</name>
</gene>
<keyword evidence="7" id="KW-1003">Cell membrane</keyword>
<comment type="function">
    <text evidence="7">Catalyzes the 6-electron oxidation of protoporphyrinogen IX to form protoporphyrin IX; under anaerobic conditions uses menaquinone as an electron acceptor, under aerobic conditions uses ubiquinone as an electron acceptor.</text>
</comment>
<dbReference type="SUPFAM" id="SSF52218">
    <property type="entry name" value="Flavoproteins"/>
    <property type="match status" value="1"/>
</dbReference>
<keyword evidence="1 7" id="KW-0285">Flavoprotein</keyword>
<dbReference type="GO" id="GO:0005886">
    <property type="term" value="C:plasma membrane"/>
    <property type="evidence" value="ECO:0007669"/>
    <property type="project" value="UniProtKB-SubCell"/>
</dbReference>
<dbReference type="PANTHER" id="PTHR38030">
    <property type="entry name" value="PROTOPORPHYRINOGEN IX DEHYDROGENASE [MENAQUINONE]"/>
    <property type="match status" value="1"/>
</dbReference>
<sequence>MRRIVVLYSTVDGQTRKIAQRLQARLQATENQVQVADIETPNLDLNSFDTVVIGASIRYGKYRPAVIQFVEQHLGLLSRKRSAFFSVNLVARKPLKNTAETNMYVAKFLKQVSWKPQLLDVFAGAINYPSLSFWDRNIIRFIMWMTKGPTAADTVMEYTDWGRVEAFADRLSSE</sequence>
<name>A0A1G9A953_9GAMM</name>
<dbReference type="GO" id="GO:0070819">
    <property type="term" value="F:menaquinone-dependent protoporphyrinogen oxidase activity"/>
    <property type="evidence" value="ECO:0007669"/>
    <property type="project" value="UniProtKB-UniRule"/>
</dbReference>
<organism evidence="9 10">
    <name type="scientific">Ferrimonas sediminum</name>
    <dbReference type="NCBI Taxonomy" id="718193"/>
    <lineage>
        <taxon>Bacteria</taxon>
        <taxon>Pseudomonadati</taxon>
        <taxon>Pseudomonadota</taxon>
        <taxon>Gammaproteobacteria</taxon>
        <taxon>Alteromonadales</taxon>
        <taxon>Ferrimonadaceae</taxon>
        <taxon>Ferrimonas</taxon>
    </lineage>
</organism>
<dbReference type="GO" id="GO:0010181">
    <property type="term" value="F:FMN binding"/>
    <property type="evidence" value="ECO:0007669"/>
    <property type="project" value="UniProtKB-UniRule"/>
</dbReference>
<dbReference type="Proteomes" id="UP000199527">
    <property type="component" value="Unassembled WGS sequence"/>
</dbReference>
<comment type="catalytic activity">
    <reaction evidence="7">
        <text>protoporphyrinogen IX + 3 a ubiquinone = protoporphyrin IX + 3 a ubiquinol</text>
        <dbReference type="Rhea" id="RHEA:63936"/>
        <dbReference type="Rhea" id="RHEA-COMP:9565"/>
        <dbReference type="Rhea" id="RHEA-COMP:9566"/>
        <dbReference type="ChEBI" id="CHEBI:16389"/>
        <dbReference type="ChEBI" id="CHEBI:17976"/>
        <dbReference type="ChEBI" id="CHEBI:57306"/>
        <dbReference type="ChEBI" id="CHEBI:57307"/>
    </reaction>
</comment>
<evidence type="ECO:0000313" key="10">
    <source>
        <dbReference type="Proteomes" id="UP000199527"/>
    </source>
</evidence>
<accession>A0A1G9A953</accession>
<dbReference type="GO" id="GO:0004729">
    <property type="term" value="F:oxygen-dependent protoporphyrinogen oxidase activity"/>
    <property type="evidence" value="ECO:0007669"/>
    <property type="project" value="InterPro"/>
</dbReference>
<evidence type="ECO:0000256" key="7">
    <source>
        <dbReference type="HAMAP-Rule" id="MF_00853"/>
    </source>
</evidence>
<reference evidence="10" key="1">
    <citation type="submission" date="2016-10" db="EMBL/GenBank/DDBJ databases">
        <authorList>
            <person name="Varghese N."/>
            <person name="Submissions S."/>
        </authorList>
    </citation>
    <scope>NUCLEOTIDE SEQUENCE [LARGE SCALE GENOMIC DNA]</scope>
    <source>
        <strain evidence="10">DSM 23317</strain>
    </source>
</reference>
<feature type="domain" description="Flavodoxin-like" evidence="8">
    <location>
        <begin position="4"/>
        <end position="172"/>
    </location>
</feature>
<comment type="subcellular location">
    <subcellularLocation>
        <location evidence="7">Cell membrane</location>
        <topology evidence="7">Peripheral membrane protein</topology>
    </subcellularLocation>
</comment>
<dbReference type="Gene3D" id="3.40.50.360">
    <property type="match status" value="1"/>
</dbReference>
<dbReference type="GO" id="GO:0006782">
    <property type="term" value="P:protoporphyrinogen IX biosynthetic process"/>
    <property type="evidence" value="ECO:0007669"/>
    <property type="project" value="UniProtKB-UniRule"/>
</dbReference>
<dbReference type="InterPro" id="IPR052200">
    <property type="entry name" value="Protoporphyrinogen_IX_DH"/>
</dbReference>
<dbReference type="EC" id="1.3.5.3" evidence="7"/>
<evidence type="ECO:0000256" key="3">
    <source>
        <dbReference type="ARBA" id="ARBA00022741"/>
    </source>
</evidence>
<keyword evidence="10" id="KW-1185">Reference proteome</keyword>
<evidence type="ECO:0000259" key="8">
    <source>
        <dbReference type="PROSITE" id="PS50902"/>
    </source>
</evidence>
<comment type="cofactor">
    <cofactor evidence="7">
        <name>FMN</name>
        <dbReference type="ChEBI" id="CHEBI:58210"/>
    </cofactor>
    <text evidence="7">Binds 1 FMN non-covalently per subunit.</text>
</comment>
<comment type="pathway">
    <text evidence="7">Porphyrin-containing compound metabolism; protoporphyrin-IX biosynthesis; protoporphyrin-IX from protoporphyrinogen-IX: step 1/1.</text>
</comment>
<evidence type="ECO:0000256" key="1">
    <source>
        <dbReference type="ARBA" id="ARBA00022630"/>
    </source>
</evidence>
<proteinExistence type="inferred from homology"/>
<dbReference type="NCBIfam" id="NF008316">
    <property type="entry name" value="PRK11104.1"/>
    <property type="match status" value="1"/>
</dbReference>
<dbReference type="InterPro" id="IPR026816">
    <property type="entry name" value="Flavodoxin_dom"/>
</dbReference>
<evidence type="ECO:0000256" key="6">
    <source>
        <dbReference type="ARBA" id="ARBA00023244"/>
    </source>
</evidence>
<keyword evidence="3 7" id="KW-0547">Nucleotide-binding</keyword>
<dbReference type="AlphaFoldDB" id="A0A1G9A953"/>
<dbReference type="PROSITE" id="PS50902">
    <property type="entry name" value="FLAVODOXIN_LIKE"/>
    <property type="match status" value="1"/>
</dbReference>
<dbReference type="InterPro" id="IPR008254">
    <property type="entry name" value="Flavodoxin/NO_synth"/>
</dbReference>
<protein>
    <recommendedName>
        <fullName evidence="7">Protoporphyrinogen IX dehydrogenase [quinone]</fullName>
        <ecNumber evidence="7">1.3.5.3</ecNumber>
    </recommendedName>
    <alternativeName>
        <fullName evidence="7">Protoporphyrinogen IX dehydrogenase [menaquinone]</fullName>
    </alternativeName>
    <alternativeName>
        <fullName evidence="7">Protoporphyrinogen IX dehydrogenase [ubiquinone]</fullName>
    </alternativeName>
    <alternativeName>
        <fullName evidence="7">Protoporphyrinogen oxidase</fullName>
        <shortName evidence="7">PPO</shortName>
    </alternativeName>
</protein>
<keyword evidence="2 7" id="KW-0288">FMN</keyword>
<dbReference type="UniPathway" id="UPA00251">
    <property type="reaction ID" value="UER00324"/>
</dbReference>
<keyword evidence="4 7" id="KW-0560">Oxidoreductase</keyword>
<evidence type="ECO:0000256" key="2">
    <source>
        <dbReference type="ARBA" id="ARBA00022643"/>
    </source>
</evidence>
<dbReference type="RefSeq" id="WP_176819382.1">
    <property type="nucleotide sequence ID" value="NZ_FNEM01000022.1"/>
</dbReference>
<comment type="similarity">
    <text evidence="7">Belongs to the HemG family.</text>
</comment>
<evidence type="ECO:0000256" key="5">
    <source>
        <dbReference type="ARBA" id="ARBA00023136"/>
    </source>
</evidence>
<dbReference type="Pfam" id="PF12724">
    <property type="entry name" value="Flavodoxin_5"/>
    <property type="match status" value="1"/>
</dbReference>
<dbReference type="InterPro" id="IPR044264">
    <property type="entry name" value="HemG"/>
</dbReference>
<keyword evidence="6 7" id="KW-0627">Porphyrin biosynthesis</keyword>
<dbReference type="InterPro" id="IPR029039">
    <property type="entry name" value="Flavoprotein-like_sf"/>
</dbReference>
<keyword evidence="5" id="KW-0472">Membrane</keyword>
<comment type="catalytic activity">
    <reaction evidence="7">
        <text>protoporphyrinogen IX + 3 a menaquinone = protoporphyrin IX + 3 a menaquinol</text>
        <dbReference type="Rhea" id="RHEA:27409"/>
        <dbReference type="Rhea" id="RHEA-COMP:9537"/>
        <dbReference type="Rhea" id="RHEA-COMP:9539"/>
        <dbReference type="ChEBI" id="CHEBI:16374"/>
        <dbReference type="ChEBI" id="CHEBI:18151"/>
        <dbReference type="ChEBI" id="CHEBI:57306"/>
        <dbReference type="ChEBI" id="CHEBI:57307"/>
        <dbReference type="EC" id="1.3.5.3"/>
    </reaction>
</comment>
<comment type="catalytic activity">
    <reaction evidence="7">
        <text>protoporphyrinogen IX + 3 a quinone = protoporphyrin IX + 3 a quinol</text>
        <dbReference type="Rhea" id="RHEA:65032"/>
        <dbReference type="ChEBI" id="CHEBI:24646"/>
        <dbReference type="ChEBI" id="CHEBI:57306"/>
        <dbReference type="ChEBI" id="CHEBI:57307"/>
        <dbReference type="ChEBI" id="CHEBI:132124"/>
        <dbReference type="EC" id="1.3.5.3"/>
    </reaction>
</comment>
<evidence type="ECO:0000313" key="9">
    <source>
        <dbReference type="EMBL" id="SDK23886.1"/>
    </source>
</evidence>
<dbReference type="HAMAP" id="MF_00853">
    <property type="entry name" value="HemG"/>
    <property type="match status" value="1"/>
</dbReference>
<dbReference type="PANTHER" id="PTHR38030:SF2">
    <property type="entry name" value="PROTOPORPHYRINOGEN IX DEHYDROGENASE [QUINONE]"/>
    <property type="match status" value="1"/>
</dbReference>
<dbReference type="EMBL" id="FNEM01000022">
    <property type="protein sequence ID" value="SDK23886.1"/>
    <property type="molecule type" value="Genomic_DNA"/>
</dbReference>